<dbReference type="PANTHER" id="PTHR10359">
    <property type="entry name" value="A/G-SPECIFIC ADENINE GLYCOSYLASE/ENDONUCLEASE III"/>
    <property type="match status" value="1"/>
</dbReference>
<accession>E0RVG9</accession>
<keyword evidence="7 10" id="KW-0411">Iron-sulfur</keyword>
<evidence type="ECO:0000259" key="11">
    <source>
        <dbReference type="SMART" id="SM00478"/>
    </source>
</evidence>
<dbReference type="FunFam" id="1.10.340.30:FF:000001">
    <property type="entry name" value="Endonuclease III"/>
    <property type="match status" value="1"/>
</dbReference>
<dbReference type="InterPro" id="IPR004036">
    <property type="entry name" value="Endonuclease-III-like_CS2"/>
</dbReference>
<evidence type="ECO:0000256" key="2">
    <source>
        <dbReference type="ARBA" id="ARBA00022485"/>
    </source>
</evidence>
<dbReference type="KEGG" id="bpb:bpr_I2085"/>
<keyword evidence="10 12" id="KW-0456">Lyase</keyword>
<dbReference type="Pfam" id="PF00633">
    <property type="entry name" value="HHH"/>
    <property type="match status" value="1"/>
</dbReference>
<dbReference type="PANTHER" id="PTHR10359:SF18">
    <property type="entry name" value="ENDONUCLEASE III"/>
    <property type="match status" value="1"/>
</dbReference>
<protein>
    <recommendedName>
        <fullName evidence="10">Endonuclease III</fullName>
        <ecNumber evidence="10">4.2.99.18</ecNumber>
    </recommendedName>
    <alternativeName>
        <fullName evidence="10">DNA-(apurinic or apyrimidinic site) lyase</fullName>
    </alternativeName>
</protein>
<dbReference type="Pfam" id="PF00730">
    <property type="entry name" value="HhH-GPD"/>
    <property type="match status" value="1"/>
</dbReference>
<evidence type="ECO:0000256" key="10">
    <source>
        <dbReference type="HAMAP-Rule" id="MF_00942"/>
    </source>
</evidence>
<dbReference type="EC" id="4.2.99.18" evidence="10"/>
<feature type="binding site" evidence="10">
    <location>
        <position position="199"/>
    </location>
    <ligand>
        <name>[4Fe-4S] cluster</name>
        <dbReference type="ChEBI" id="CHEBI:49883"/>
    </ligand>
</feature>
<evidence type="ECO:0000256" key="7">
    <source>
        <dbReference type="ARBA" id="ARBA00023014"/>
    </source>
</evidence>
<dbReference type="InterPro" id="IPR011257">
    <property type="entry name" value="DNA_glycosylase"/>
</dbReference>
<evidence type="ECO:0000256" key="8">
    <source>
        <dbReference type="ARBA" id="ARBA00023204"/>
    </source>
</evidence>
<comment type="function">
    <text evidence="10">DNA repair enzyme that has both DNA N-glycosylase activity and AP-lyase activity. The DNA N-glycosylase activity releases various damaged pyrimidines from DNA by cleaving the N-glycosidic bond, leaving an AP (apurinic/apyrimidinic) site. The AP-lyase activity cleaves the phosphodiester bond 3' to the AP site by a beta-elimination, leaving a 3'-terminal unsaturated sugar and a product with a terminal 5'-phosphate.</text>
</comment>
<evidence type="ECO:0000256" key="4">
    <source>
        <dbReference type="ARBA" id="ARBA00022763"/>
    </source>
</evidence>
<dbReference type="AlphaFoldDB" id="E0RVG9"/>
<keyword evidence="2 10" id="KW-0004">4Fe-4S</keyword>
<keyword evidence="9 10" id="KW-0326">Glycosidase</keyword>
<organism evidence="12 13">
    <name type="scientific">Butyrivibrio proteoclasticus (strain ATCC 51982 / DSM 14932 / B316)</name>
    <name type="common">Clostridium proteoclasticum</name>
    <dbReference type="NCBI Taxonomy" id="515622"/>
    <lineage>
        <taxon>Bacteria</taxon>
        <taxon>Bacillati</taxon>
        <taxon>Bacillota</taxon>
        <taxon>Clostridia</taxon>
        <taxon>Lachnospirales</taxon>
        <taxon>Lachnospiraceae</taxon>
        <taxon>Butyrivibrio</taxon>
    </lineage>
</organism>
<dbReference type="InterPro" id="IPR005759">
    <property type="entry name" value="Nth"/>
</dbReference>
<keyword evidence="8 10" id="KW-0234">DNA repair</keyword>
<feature type="domain" description="HhH-GPD" evidence="11">
    <location>
        <begin position="39"/>
        <end position="187"/>
    </location>
</feature>
<dbReference type="EMBL" id="CP001810">
    <property type="protein sequence ID" value="ADL34818.1"/>
    <property type="molecule type" value="Genomic_DNA"/>
</dbReference>
<evidence type="ECO:0000313" key="13">
    <source>
        <dbReference type="Proteomes" id="UP000001299"/>
    </source>
</evidence>
<reference evidence="12 13" key="1">
    <citation type="journal article" date="2010" name="PLoS ONE">
        <title>The glycobiome of the rumen bacterium Butyrivibrio proteoclasticus B316(T) highlights adaptation to a polysaccharide-rich environment.</title>
        <authorList>
            <person name="Kelly W.J."/>
            <person name="Leahy S.C."/>
            <person name="Altermann E."/>
            <person name="Yeoman C.J."/>
            <person name="Dunne J.C."/>
            <person name="Kong Z."/>
            <person name="Pacheco D.M."/>
            <person name="Li D."/>
            <person name="Noel S.J."/>
            <person name="Moon C.D."/>
            <person name="Cookson A.L."/>
            <person name="Attwood G.T."/>
        </authorList>
    </citation>
    <scope>NUCLEOTIDE SEQUENCE [LARGE SCALE GENOMIC DNA]</scope>
    <source>
        <strain evidence="13">ATCC 51982 / DSM 14932 / B316</strain>
    </source>
</reference>
<dbReference type="GO" id="GO:0003677">
    <property type="term" value="F:DNA binding"/>
    <property type="evidence" value="ECO:0007669"/>
    <property type="project" value="UniProtKB-UniRule"/>
</dbReference>
<dbReference type="HAMAP" id="MF_00942">
    <property type="entry name" value="Nth"/>
    <property type="match status" value="1"/>
</dbReference>
<keyword evidence="13" id="KW-1185">Reference proteome</keyword>
<dbReference type="GO" id="GO:0046872">
    <property type="term" value="F:metal ion binding"/>
    <property type="evidence" value="ECO:0007669"/>
    <property type="project" value="UniProtKB-KW"/>
</dbReference>
<dbReference type="eggNOG" id="COG0177">
    <property type="taxonomic scope" value="Bacteria"/>
</dbReference>
<dbReference type="Proteomes" id="UP000001299">
    <property type="component" value="Chromosome 1"/>
</dbReference>
<evidence type="ECO:0000313" key="12">
    <source>
        <dbReference type="EMBL" id="ADL34818.1"/>
    </source>
</evidence>
<keyword evidence="6 10" id="KW-0408">Iron</keyword>
<keyword evidence="12" id="KW-0255">Endonuclease</keyword>
<name>E0RVG9_BUTPB</name>
<evidence type="ECO:0000256" key="5">
    <source>
        <dbReference type="ARBA" id="ARBA00022801"/>
    </source>
</evidence>
<evidence type="ECO:0000256" key="6">
    <source>
        <dbReference type="ARBA" id="ARBA00023004"/>
    </source>
</evidence>
<evidence type="ECO:0000256" key="3">
    <source>
        <dbReference type="ARBA" id="ARBA00022723"/>
    </source>
</evidence>
<dbReference type="Gene3D" id="1.10.1670.10">
    <property type="entry name" value="Helix-hairpin-Helix base-excision DNA repair enzymes (C-terminal)"/>
    <property type="match status" value="1"/>
</dbReference>
<keyword evidence="3 10" id="KW-0479">Metal-binding</keyword>
<dbReference type="InterPro" id="IPR023170">
    <property type="entry name" value="HhH_base_excis_C"/>
</dbReference>
<feature type="binding site" evidence="10">
    <location>
        <position position="205"/>
    </location>
    <ligand>
        <name>[4Fe-4S] cluster</name>
        <dbReference type="ChEBI" id="CHEBI:49883"/>
    </ligand>
</feature>
<keyword evidence="5 10" id="KW-0378">Hydrolase</keyword>
<dbReference type="InterPro" id="IPR000445">
    <property type="entry name" value="HhH_motif"/>
</dbReference>
<dbReference type="InterPro" id="IPR003265">
    <property type="entry name" value="HhH-GPD_domain"/>
</dbReference>
<keyword evidence="12" id="KW-0540">Nuclease</keyword>
<dbReference type="SUPFAM" id="SSF48150">
    <property type="entry name" value="DNA-glycosylase"/>
    <property type="match status" value="1"/>
</dbReference>
<sequence length="217" mass="24294">MTKKKLALEVIKRLKKEYPDAVCTLAYDKAWQLLVSVRLAAQCTDKRVDMITPLLYEKYPTLEALADAPVERIEEIVRPCGLGNSKARDISACMKMLRDEYGGKVPDSMEELLKLPGVGRKSANLVLGDVYGKPAIVTDTHCIRLCNLIGLVDNIKEPAKVEKELWKLVPPEEGNALCHRFVTHGREVCVARRPDCDRCCLKDICKTGVSKAKEIKK</sequence>
<dbReference type="GO" id="GO:0140078">
    <property type="term" value="F:class I DNA-(apurinic or apyrimidinic site) endonuclease activity"/>
    <property type="evidence" value="ECO:0007669"/>
    <property type="project" value="UniProtKB-EC"/>
</dbReference>
<dbReference type="Gene3D" id="1.10.340.30">
    <property type="entry name" value="Hypothetical protein, domain 2"/>
    <property type="match status" value="1"/>
</dbReference>
<proteinExistence type="inferred from homology"/>
<dbReference type="GO" id="GO:0019104">
    <property type="term" value="F:DNA N-glycosylase activity"/>
    <property type="evidence" value="ECO:0007669"/>
    <property type="project" value="UniProtKB-UniRule"/>
</dbReference>
<dbReference type="PROSITE" id="PS01155">
    <property type="entry name" value="ENDONUCLEASE_III_2"/>
    <property type="match status" value="1"/>
</dbReference>
<evidence type="ECO:0000256" key="9">
    <source>
        <dbReference type="ARBA" id="ARBA00023295"/>
    </source>
</evidence>
<dbReference type="SMART" id="SM00478">
    <property type="entry name" value="ENDO3c"/>
    <property type="match status" value="1"/>
</dbReference>
<dbReference type="GO" id="GO:0006285">
    <property type="term" value="P:base-excision repair, AP site formation"/>
    <property type="evidence" value="ECO:0007669"/>
    <property type="project" value="TreeGrafter"/>
</dbReference>
<comment type="catalytic activity">
    <reaction evidence="10">
        <text>2'-deoxyribonucleotide-(2'-deoxyribose 5'-phosphate)-2'-deoxyribonucleotide-DNA = a 3'-end 2'-deoxyribonucleotide-(2,3-dehydro-2,3-deoxyribose 5'-phosphate)-DNA + a 5'-end 5'-phospho-2'-deoxyribonucleoside-DNA + H(+)</text>
        <dbReference type="Rhea" id="RHEA:66592"/>
        <dbReference type="Rhea" id="RHEA-COMP:13180"/>
        <dbReference type="Rhea" id="RHEA-COMP:16897"/>
        <dbReference type="Rhea" id="RHEA-COMP:17067"/>
        <dbReference type="ChEBI" id="CHEBI:15378"/>
        <dbReference type="ChEBI" id="CHEBI:136412"/>
        <dbReference type="ChEBI" id="CHEBI:157695"/>
        <dbReference type="ChEBI" id="CHEBI:167181"/>
        <dbReference type="EC" id="4.2.99.18"/>
    </reaction>
</comment>
<feature type="binding site" evidence="10">
    <location>
        <position position="196"/>
    </location>
    <ligand>
        <name>[4Fe-4S] cluster</name>
        <dbReference type="ChEBI" id="CHEBI:49883"/>
    </ligand>
</feature>
<keyword evidence="10" id="KW-0238">DNA-binding</keyword>
<keyword evidence="4 10" id="KW-0227">DNA damage</keyword>
<gene>
    <name evidence="10 12" type="primary">nth</name>
    <name evidence="12" type="ordered locus">bpr_I2085</name>
</gene>
<dbReference type="HOGENOM" id="CLU_012862_3_3_9"/>
<dbReference type="GO" id="GO:0051539">
    <property type="term" value="F:4 iron, 4 sulfur cluster binding"/>
    <property type="evidence" value="ECO:0007669"/>
    <property type="project" value="UniProtKB-UniRule"/>
</dbReference>
<feature type="binding site" evidence="10">
    <location>
        <position position="189"/>
    </location>
    <ligand>
        <name>[4Fe-4S] cluster</name>
        <dbReference type="ChEBI" id="CHEBI:49883"/>
    </ligand>
</feature>
<comment type="similarity">
    <text evidence="1 10">Belongs to the Nth/MutY family.</text>
</comment>
<dbReference type="RefSeq" id="WP_013281472.1">
    <property type="nucleotide sequence ID" value="NC_014387.1"/>
</dbReference>
<comment type="cofactor">
    <cofactor evidence="10">
        <name>[4Fe-4S] cluster</name>
        <dbReference type="ChEBI" id="CHEBI:49883"/>
    </cofactor>
    <text evidence="10">Binds 1 [4Fe-4S] cluster.</text>
</comment>
<dbReference type="CDD" id="cd00056">
    <property type="entry name" value="ENDO3c"/>
    <property type="match status" value="1"/>
</dbReference>
<evidence type="ECO:0000256" key="1">
    <source>
        <dbReference type="ARBA" id="ARBA00008343"/>
    </source>
</evidence>
<dbReference type="STRING" id="515622.bpr_I2085"/>
<dbReference type="PIRSF" id="PIRSF001435">
    <property type="entry name" value="Nth"/>
    <property type="match status" value="1"/>
</dbReference>